<dbReference type="AlphaFoldDB" id="A0A2L0RVE2"/>
<proteinExistence type="predicted"/>
<protein>
    <submittedName>
        <fullName evidence="1">Protein activator of alkane oxidation PraA</fullName>
    </submittedName>
</protein>
<dbReference type="KEGG" id="poi:BOP93_10870"/>
<dbReference type="Proteomes" id="UP000239888">
    <property type="component" value="Chromosome"/>
</dbReference>
<name>A0A2L0RVE2_9PSED</name>
<organism evidence="1 2">
    <name type="scientific">Pseudomonas orientalis</name>
    <dbReference type="NCBI Taxonomy" id="76758"/>
    <lineage>
        <taxon>Bacteria</taxon>
        <taxon>Pseudomonadati</taxon>
        <taxon>Pseudomonadota</taxon>
        <taxon>Gammaproteobacteria</taxon>
        <taxon>Pseudomonadales</taxon>
        <taxon>Pseudomonadaceae</taxon>
        <taxon>Pseudomonas</taxon>
    </lineage>
</organism>
<gene>
    <name evidence="1" type="ORF">BOP93_10870</name>
</gene>
<dbReference type="RefSeq" id="WP_104502658.1">
    <property type="nucleotide sequence ID" value="NZ_CP018049.1"/>
</dbReference>
<dbReference type="EMBL" id="CP018049">
    <property type="protein sequence ID" value="AUZ46073.1"/>
    <property type="molecule type" value="Genomic_DNA"/>
</dbReference>
<sequence length="167" mass="17183">MQVTRVTIKFAVNVVLATLGLIAWHQALAARIEPAGSAFTAQGPISFSKGALISADCTIKVAGKVAADGASVNIDKVAFDGGLKCSRVEAINLPWILIAKDTKSGSMSKISVDVHAFGLGGKCGPSTAAGTWDNATGKLEAANVPIGDDCTIKTVSIKMPPDFKVVE</sequence>
<evidence type="ECO:0000313" key="2">
    <source>
        <dbReference type="Proteomes" id="UP000239888"/>
    </source>
</evidence>
<dbReference type="NCBIfam" id="NF041561">
    <property type="entry name" value="PraA"/>
    <property type="match status" value="1"/>
</dbReference>
<evidence type="ECO:0000313" key="1">
    <source>
        <dbReference type="EMBL" id="AUZ46073.1"/>
    </source>
</evidence>
<dbReference type="InterPro" id="IPR048133">
    <property type="entry name" value="PraA/PraB-like"/>
</dbReference>
<reference evidence="1 2" key="1">
    <citation type="journal article" date="2018" name="Front. Microbiol.">
        <title>Pseudomonas orientalis F9: A Potent Antagonist against Phytopathogens with Phytotoxic Effect in the Apple Flower.</title>
        <authorList>
            <person name="Zengerer V."/>
            <person name="Schmid M."/>
            <person name="Bieri M."/>
            <person name="Muller D.C."/>
            <person name="Remus-Emsermann M.N.P."/>
            <person name="Ahrens C.H."/>
            <person name="Pelludat C."/>
        </authorList>
    </citation>
    <scope>NUCLEOTIDE SEQUENCE [LARGE SCALE GENOMIC DNA]</scope>
    <source>
        <strain evidence="1 2">F9</strain>
    </source>
</reference>
<accession>A0A2L0RVE2</accession>